<dbReference type="SUPFAM" id="SSF54518">
    <property type="entry name" value="Tubby C-terminal domain-like"/>
    <property type="match status" value="1"/>
</dbReference>
<protein>
    <submittedName>
        <fullName evidence="2">Protein LURP-one-related 17</fullName>
    </submittedName>
</protein>
<dbReference type="InterPro" id="IPR038595">
    <property type="entry name" value="LOR_sf"/>
</dbReference>
<dbReference type="InterPro" id="IPR007612">
    <property type="entry name" value="LOR"/>
</dbReference>
<comment type="similarity">
    <text evidence="1">Belongs to the LOR family.</text>
</comment>
<dbReference type="InterPro" id="IPR025659">
    <property type="entry name" value="Tubby-like_C"/>
</dbReference>
<dbReference type="PANTHER" id="PTHR31087:SF14">
    <property type="entry name" value="PROTEIN LURP-ONE-RELATED 17"/>
    <property type="match status" value="1"/>
</dbReference>
<dbReference type="AlphaFoldDB" id="A0A6A1VV43"/>
<reference evidence="2 3" key="1">
    <citation type="journal article" date="2019" name="Plant Biotechnol. J.">
        <title>The red bayberry genome and genetic basis of sex determination.</title>
        <authorList>
            <person name="Jia H.M."/>
            <person name="Jia H.J."/>
            <person name="Cai Q.L."/>
            <person name="Wang Y."/>
            <person name="Zhao H.B."/>
            <person name="Yang W.F."/>
            <person name="Wang G.Y."/>
            <person name="Li Y.H."/>
            <person name="Zhan D.L."/>
            <person name="Shen Y.T."/>
            <person name="Niu Q.F."/>
            <person name="Chang L."/>
            <person name="Qiu J."/>
            <person name="Zhao L."/>
            <person name="Xie H.B."/>
            <person name="Fu W.Y."/>
            <person name="Jin J."/>
            <person name="Li X.W."/>
            <person name="Jiao Y."/>
            <person name="Zhou C.C."/>
            <person name="Tu T."/>
            <person name="Chai C.Y."/>
            <person name="Gao J.L."/>
            <person name="Fan L.J."/>
            <person name="van de Weg E."/>
            <person name="Wang J.Y."/>
            <person name="Gao Z.S."/>
        </authorList>
    </citation>
    <scope>NUCLEOTIDE SEQUENCE [LARGE SCALE GENOMIC DNA]</scope>
    <source>
        <tissue evidence="2">Leaves</tissue>
    </source>
</reference>
<dbReference type="Proteomes" id="UP000516437">
    <property type="component" value="Chromosome 4"/>
</dbReference>
<dbReference type="Pfam" id="PF04525">
    <property type="entry name" value="LOR"/>
    <property type="match status" value="1"/>
</dbReference>
<keyword evidence="3" id="KW-1185">Reference proteome</keyword>
<evidence type="ECO:0000256" key="1">
    <source>
        <dbReference type="ARBA" id="ARBA00005437"/>
    </source>
</evidence>
<dbReference type="OrthoDB" id="1876238at2759"/>
<dbReference type="Gene3D" id="2.40.160.200">
    <property type="entry name" value="LURP1-related"/>
    <property type="match status" value="1"/>
</dbReference>
<comment type="caution">
    <text evidence="2">The sequence shown here is derived from an EMBL/GenBank/DDBJ whole genome shotgun (WGS) entry which is preliminary data.</text>
</comment>
<name>A0A6A1VV43_9ROSI</name>
<dbReference type="EMBL" id="RXIC02000022">
    <property type="protein sequence ID" value="KAB1215408.1"/>
    <property type="molecule type" value="Genomic_DNA"/>
</dbReference>
<proteinExistence type="inferred from homology"/>
<evidence type="ECO:0000313" key="3">
    <source>
        <dbReference type="Proteomes" id="UP000516437"/>
    </source>
</evidence>
<accession>A0A6A1VV43</accession>
<evidence type="ECO:0000313" key="2">
    <source>
        <dbReference type="EMBL" id="KAB1215408.1"/>
    </source>
</evidence>
<gene>
    <name evidence="2" type="ORF">CJ030_MR4G025302</name>
</gene>
<dbReference type="PANTHER" id="PTHR31087">
    <property type="match status" value="1"/>
</dbReference>
<organism evidence="2 3">
    <name type="scientific">Morella rubra</name>
    <name type="common">Chinese bayberry</name>
    <dbReference type="NCBI Taxonomy" id="262757"/>
    <lineage>
        <taxon>Eukaryota</taxon>
        <taxon>Viridiplantae</taxon>
        <taxon>Streptophyta</taxon>
        <taxon>Embryophyta</taxon>
        <taxon>Tracheophyta</taxon>
        <taxon>Spermatophyta</taxon>
        <taxon>Magnoliopsida</taxon>
        <taxon>eudicotyledons</taxon>
        <taxon>Gunneridae</taxon>
        <taxon>Pentapetalae</taxon>
        <taxon>rosids</taxon>
        <taxon>fabids</taxon>
        <taxon>Fagales</taxon>
        <taxon>Myricaceae</taxon>
        <taxon>Morella</taxon>
    </lineage>
</organism>
<sequence length="217" mass="24524">MKLFHFLKLMSSTVYEECREQKHKTDQGGPCTSLTVWRKSLLMSCNGFTVIDSNGNLVYRVDNYGGRPEEVTLMDGSGTPLLTVRRRKALTVADSWLVYEGEEGGRGRRCRTSKSLKKPLCSLRKHINILHANLNVLAYVFRETSDKRHAYVIEGSYTHRSCKVLDESRTVVAEIKRKEDIKGGVSFGLEVFLLLVQPGFDPGFAMALVLLLDQMFS</sequence>